<sequence>MEQRKSASAEDSYVASLYDKGTDQILKKIGEESAEVIMAAKSDGNDKIIYEVADLWFHVLVLLRHKNISVDDIETELARRFGISGLEEKRNRTKKP</sequence>
<dbReference type="InterPro" id="IPR021130">
    <property type="entry name" value="PRib-ATP_PPHydrolase-like"/>
</dbReference>
<dbReference type="AlphaFoldDB" id="A0A381Z9W1"/>
<dbReference type="EC" id="3.6.1.31" evidence="4"/>
<keyword evidence="10" id="KW-0368">Histidine biosynthesis</keyword>
<evidence type="ECO:0000256" key="9">
    <source>
        <dbReference type="ARBA" id="ARBA00022840"/>
    </source>
</evidence>
<dbReference type="GO" id="GO:0004636">
    <property type="term" value="F:phosphoribosyl-ATP diphosphatase activity"/>
    <property type="evidence" value="ECO:0007669"/>
    <property type="project" value="UniProtKB-EC"/>
</dbReference>
<protein>
    <recommendedName>
        <fullName evidence="4">phosphoribosyl-ATP diphosphatase</fullName>
        <ecNumber evidence="4">3.6.1.31</ecNumber>
    </recommendedName>
</protein>
<evidence type="ECO:0000256" key="5">
    <source>
        <dbReference type="ARBA" id="ARBA00022490"/>
    </source>
</evidence>
<evidence type="ECO:0000256" key="6">
    <source>
        <dbReference type="ARBA" id="ARBA00022605"/>
    </source>
</evidence>
<keyword evidence="8" id="KW-0378">Hydrolase</keyword>
<gene>
    <name evidence="11" type="ORF">METZ01_LOCUS138902</name>
</gene>
<comment type="pathway">
    <text evidence="3">Amino-acid biosynthesis; L-histidine biosynthesis; L-histidine from 5-phospho-alpha-D-ribose 1-diphosphate: step 2/9.</text>
</comment>
<dbReference type="InterPro" id="IPR008179">
    <property type="entry name" value="HisE"/>
</dbReference>
<dbReference type="GO" id="GO:0000105">
    <property type="term" value="P:L-histidine biosynthetic process"/>
    <property type="evidence" value="ECO:0007669"/>
    <property type="project" value="UniProtKB-UniPathway"/>
</dbReference>
<dbReference type="NCBIfam" id="NF001611">
    <property type="entry name" value="PRK00400.1-3"/>
    <property type="match status" value="1"/>
</dbReference>
<evidence type="ECO:0000256" key="3">
    <source>
        <dbReference type="ARBA" id="ARBA00005204"/>
    </source>
</evidence>
<dbReference type="UniPathway" id="UPA00031">
    <property type="reaction ID" value="UER00007"/>
</dbReference>
<name>A0A381Z9W1_9ZZZZ</name>
<evidence type="ECO:0000256" key="10">
    <source>
        <dbReference type="ARBA" id="ARBA00023102"/>
    </source>
</evidence>
<dbReference type="GO" id="GO:0005737">
    <property type="term" value="C:cytoplasm"/>
    <property type="evidence" value="ECO:0007669"/>
    <property type="project" value="UniProtKB-SubCell"/>
</dbReference>
<evidence type="ECO:0000313" key="11">
    <source>
        <dbReference type="EMBL" id="SVA86048.1"/>
    </source>
</evidence>
<evidence type="ECO:0000256" key="1">
    <source>
        <dbReference type="ARBA" id="ARBA00001460"/>
    </source>
</evidence>
<dbReference type="EMBL" id="UINC01020507">
    <property type="protein sequence ID" value="SVA86048.1"/>
    <property type="molecule type" value="Genomic_DNA"/>
</dbReference>
<evidence type="ECO:0000256" key="8">
    <source>
        <dbReference type="ARBA" id="ARBA00022801"/>
    </source>
</evidence>
<accession>A0A381Z9W1</accession>
<dbReference type="CDD" id="cd11534">
    <property type="entry name" value="NTP-PPase_HisIE_like"/>
    <property type="match status" value="1"/>
</dbReference>
<keyword evidence="6" id="KW-0028">Amino-acid biosynthesis</keyword>
<keyword evidence="7" id="KW-0547">Nucleotide-binding</keyword>
<organism evidence="11">
    <name type="scientific">marine metagenome</name>
    <dbReference type="NCBI Taxonomy" id="408172"/>
    <lineage>
        <taxon>unclassified sequences</taxon>
        <taxon>metagenomes</taxon>
        <taxon>ecological metagenomes</taxon>
    </lineage>
</organism>
<keyword evidence="9" id="KW-0067">ATP-binding</keyword>
<evidence type="ECO:0000256" key="4">
    <source>
        <dbReference type="ARBA" id="ARBA00012414"/>
    </source>
</evidence>
<comment type="catalytic activity">
    <reaction evidence="1">
        <text>1-(5-phospho-beta-D-ribosyl)-ATP + H2O = 1-(5-phospho-beta-D-ribosyl)-5'-AMP + diphosphate + H(+)</text>
        <dbReference type="Rhea" id="RHEA:22828"/>
        <dbReference type="ChEBI" id="CHEBI:15377"/>
        <dbReference type="ChEBI" id="CHEBI:15378"/>
        <dbReference type="ChEBI" id="CHEBI:33019"/>
        <dbReference type="ChEBI" id="CHEBI:59457"/>
        <dbReference type="ChEBI" id="CHEBI:73183"/>
        <dbReference type="EC" id="3.6.1.31"/>
    </reaction>
</comment>
<keyword evidence="5" id="KW-0963">Cytoplasm</keyword>
<evidence type="ECO:0000256" key="7">
    <source>
        <dbReference type="ARBA" id="ARBA00022741"/>
    </source>
</evidence>
<dbReference type="SUPFAM" id="SSF101386">
    <property type="entry name" value="all-alpha NTP pyrophosphatases"/>
    <property type="match status" value="1"/>
</dbReference>
<dbReference type="Gene3D" id="1.10.287.1080">
    <property type="entry name" value="MazG-like"/>
    <property type="match status" value="1"/>
</dbReference>
<dbReference type="GO" id="GO:0005524">
    <property type="term" value="F:ATP binding"/>
    <property type="evidence" value="ECO:0007669"/>
    <property type="project" value="UniProtKB-KW"/>
</dbReference>
<dbReference type="PANTHER" id="PTHR42945">
    <property type="entry name" value="HISTIDINE BIOSYNTHESIS BIFUNCTIONAL PROTEIN"/>
    <property type="match status" value="1"/>
</dbReference>
<dbReference type="PANTHER" id="PTHR42945:SF9">
    <property type="entry name" value="HISTIDINE BIOSYNTHESIS BIFUNCTIONAL PROTEIN HISIE"/>
    <property type="match status" value="1"/>
</dbReference>
<evidence type="ECO:0000256" key="2">
    <source>
        <dbReference type="ARBA" id="ARBA00004496"/>
    </source>
</evidence>
<reference evidence="11" key="1">
    <citation type="submission" date="2018-05" db="EMBL/GenBank/DDBJ databases">
        <authorList>
            <person name="Lanie J.A."/>
            <person name="Ng W.-L."/>
            <person name="Kazmierczak K.M."/>
            <person name="Andrzejewski T.M."/>
            <person name="Davidsen T.M."/>
            <person name="Wayne K.J."/>
            <person name="Tettelin H."/>
            <person name="Glass J.I."/>
            <person name="Rusch D."/>
            <person name="Podicherti R."/>
            <person name="Tsui H.-C.T."/>
            <person name="Winkler M.E."/>
        </authorList>
    </citation>
    <scope>NUCLEOTIDE SEQUENCE</scope>
</reference>
<comment type="subcellular location">
    <subcellularLocation>
        <location evidence="2">Cytoplasm</location>
    </subcellularLocation>
</comment>
<proteinExistence type="predicted"/>
<dbReference type="Pfam" id="PF01503">
    <property type="entry name" value="PRA-PH"/>
    <property type="match status" value="1"/>
</dbReference>
<dbReference type="NCBIfam" id="TIGR03188">
    <property type="entry name" value="histidine_hisI"/>
    <property type="match status" value="1"/>
</dbReference>